<keyword evidence="2" id="KW-0540">Nuclease</keyword>
<reference evidence="8" key="2">
    <citation type="submission" date="2020-05" db="UniProtKB">
        <authorList>
            <consortium name="EnsemblMetazoa"/>
        </authorList>
    </citation>
    <scope>IDENTIFICATION</scope>
    <source>
        <strain evidence="8">IAEA</strain>
    </source>
</reference>
<evidence type="ECO:0000256" key="3">
    <source>
        <dbReference type="ARBA" id="ARBA00022759"/>
    </source>
</evidence>
<name>A0A1B0C1Q5_9MUSC</name>
<evidence type="ECO:0000256" key="2">
    <source>
        <dbReference type="ARBA" id="ARBA00022722"/>
    </source>
</evidence>
<dbReference type="Pfam" id="PF08340">
    <property type="entry name" value="YicC-like_C"/>
    <property type="match status" value="1"/>
</dbReference>
<comment type="cofactor">
    <cofactor evidence="1">
        <name>a divalent metal cation</name>
        <dbReference type="ChEBI" id="CHEBI:60240"/>
    </cofactor>
</comment>
<sequence>MTAFSRNEIIQNNHSIIWQLKSVNHKYLEISIHLPDHIKYLEQIISKKIKKCVFRDLLKWPGVIIKKNINDIQDTLILSHFESTLNKLSEFRLIEEYRKKLKNKINAIDIKYDPNRLEQEIAIIISKTDINEELDRISIHIKRLFNILNKERLVGLKLNFILQEVMRESNTITSKAININIIESAIEIKMLTEQIREQVQNIE</sequence>
<comment type="similarity">
    <text evidence="5">Belongs to the YicC/YloC family.</text>
</comment>
<evidence type="ECO:0000313" key="9">
    <source>
        <dbReference type="Proteomes" id="UP000092460"/>
    </source>
</evidence>
<dbReference type="EnsemblMetazoa" id="GPPI046744-RA">
    <property type="protein sequence ID" value="GPPI046744-PA"/>
    <property type="gene ID" value="GPPI046744"/>
</dbReference>
<feature type="domain" description="Endoribonuclease YicC-like N-terminal" evidence="6">
    <location>
        <begin position="1"/>
        <end position="55"/>
    </location>
</feature>
<dbReference type="Pfam" id="PF03755">
    <property type="entry name" value="YicC-like_N"/>
    <property type="match status" value="1"/>
</dbReference>
<evidence type="ECO:0000256" key="5">
    <source>
        <dbReference type="ARBA" id="ARBA00035648"/>
    </source>
</evidence>
<dbReference type="PANTHER" id="PTHR30636:SF3">
    <property type="entry name" value="UPF0701 PROTEIN YICC"/>
    <property type="match status" value="1"/>
</dbReference>
<evidence type="ECO:0008006" key="10">
    <source>
        <dbReference type="Google" id="ProtNLM"/>
    </source>
</evidence>
<evidence type="ECO:0000256" key="4">
    <source>
        <dbReference type="ARBA" id="ARBA00022801"/>
    </source>
</evidence>
<evidence type="ECO:0000259" key="7">
    <source>
        <dbReference type="Pfam" id="PF08340"/>
    </source>
</evidence>
<dbReference type="GO" id="GO:0004521">
    <property type="term" value="F:RNA endonuclease activity"/>
    <property type="evidence" value="ECO:0007669"/>
    <property type="project" value="InterPro"/>
</dbReference>
<proteinExistence type="inferred from homology"/>
<keyword evidence="9" id="KW-1185">Reference proteome</keyword>
<evidence type="ECO:0000259" key="6">
    <source>
        <dbReference type="Pfam" id="PF03755"/>
    </source>
</evidence>
<protein>
    <recommendedName>
        <fullName evidence="10">DUF1732 domain-containing protein</fullName>
    </recommendedName>
</protein>
<dbReference type="PANTHER" id="PTHR30636">
    <property type="entry name" value="UPF0701 PROTEIN YICC"/>
    <property type="match status" value="1"/>
</dbReference>
<keyword evidence="4" id="KW-0378">Hydrolase</keyword>
<reference evidence="9" key="1">
    <citation type="submission" date="2015-01" db="EMBL/GenBank/DDBJ databases">
        <authorList>
            <person name="Aksoy S."/>
            <person name="Warren W."/>
            <person name="Wilson R.K."/>
        </authorList>
    </citation>
    <scope>NUCLEOTIDE SEQUENCE [LARGE SCALE GENOMIC DNA]</scope>
    <source>
        <strain evidence="9">IAEA</strain>
    </source>
</reference>
<dbReference type="InterPro" id="IPR005229">
    <property type="entry name" value="YicC/YloC-like"/>
</dbReference>
<evidence type="ECO:0000313" key="8">
    <source>
        <dbReference type="EnsemblMetazoa" id="GPPI046744-PA"/>
    </source>
</evidence>
<dbReference type="EMBL" id="JXJN01024147">
    <property type="status" value="NOT_ANNOTATED_CDS"/>
    <property type="molecule type" value="Genomic_DNA"/>
</dbReference>
<dbReference type="InterPro" id="IPR013527">
    <property type="entry name" value="YicC-like_N"/>
</dbReference>
<evidence type="ECO:0000256" key="1">
    <source>
        <dbReference type="ARBA" id="ARBA00001968"/>
    </source>
</evidence>
<feature type="domain" description="Endoribonuclease YicC-like C-terminal" evidence="7">
    <location>
        <begin position="93"/>
        <end position="203"/>
    </location>
</feature>
<dbReference type="Proteomes" id="UP000092460">
    <property type="component" value="Unassembled WGS sequence"/>
</dbReference>
<dbReference type="GO" id="GO:0016787">
    <property type="term" value="F:hydrolase activity"/>
    <property type="evidence" value="ECO:0007669"/>
    <property type="project" value="UniProtKB-KW"/>
</dbReference>
<keyword evidence="3" id="KW-0255">Endonuclease</keyword>
<organism evidence="8 9">
    <name type="scientific">Glossina palpalis gambiensis</name>
    <dbReference type="NCBI Taxonomy" id="67801"/>
    <lineage>
        <taxon>Eukaryota</taxon>
        <taxon>Metazoa</taxon>
        <taxon>Ecdysozoa</taxon>
        <taxon>Arthropoda</taxon>
        <taxon>Hexapoda</taxon>
        <taxon>Insecta</taxon>
        <taxon>Pterygota</taxon>
        <taxon>Neoptera</taxon>
        <taxon>Endopterygota</taxon>
        <taxon>Diptera</taxon>
        <taxon>Brachycera</taxon>
        <taxon>Muscomorpha</taxon>
        <taxon>Hippoboscoidea</taxon>
        <taxon>Glossinidae</taxon>
        <taxon>Glossina</taxon>
    </lineage>
</organism>
<accession>A0A1B0C1Q5</accession>
<dbReference type="AlphaFoldDB" id="A0A1B0C1Q5"/>
<dbReference type="InterPro" id="IPR013551">
    <property type="entry name" value="YicC-like_C"/>
</dbReference>
<dbReference type="VEuPathDB" id="VectorBase:GPPI046744"/>